<feature type="compositionally biased region" description="Low complexity" evidence="1">
    <location>
        <begin position="254"/>
        <end position="270"/>
    </location>
</feature>
<dbReference type="Proteomes" id="UP000566819">
    <property type="component" value="Unassembled WGS sequence"/>
</dbReference>
<reference evidence="2 3" key="1">
    <citation type="submission" date="2020-03" db="EMBL/GenBank/DDBJ databases">
        <title>Draft Genome Sequence of Cudoniella acicularis.</title>
        <authorList>
            <person name="Buettner E."/>
            <person name="Kellner H."/>
        </authorList>
    </citation>
    <scope>NUCLEOTIDE SEQUENCE [LARGE SCALE GENOMIC DNA]</scope>
    <source>
        <strain evidence="2 3">DSM 108380</strain>
    </source>
</reference>
<evidence type="ECO:0000313" key="2">
    <source>
        <dbReference type="EMBL" id="KAF4624188.1"/>
    </source>
</evidence>
<protein>
    <submittedName>
        <fullName evidence="2">Uncharacterized protein</fullName>
    </submittedName>
</protein>
<name>A0A8H4R769_9HELO</name>
<evidence type="ECO:0000256" key="1">
    <source>
        <dbReference type="SAM" id="MobiDB-lite"/>
    </source>
</evidence>
<feature type="compositionally biased region" description="Polar residues" evidence="1">
    <location>
        <begin position="145"/>
        <end position="159"/>
    </location>
</feature>
<feature type="compositionally biased region" description="Polar residues" evidence="1">
    <location>
        <begin position="183"/>
        <end position="193"/>
    </location>
</feature>
<proteinExistence type="predicted"/>
<comment type="caution">
    <text evidence="2">The sequence shown here is derived from an EMBL/GenBank/DDBJ whole genome shotgun (WGS) entry which is preliminary data.</text>
</comment>
<dbReference type="OrthoDB" id="5409998at2759"/>
<gene>
    <name evidence="2" type="ORF">G7Y89_g13986</name>
</gene>
<sequence length="370" mass="39431">MAQAQPQRTKPPLDVLQAMLNGILIETGRALKTSTKDGGRALASTNTRLQSTIPSAVETFQQALDELECDILRAKSVLLRDLNELRSKRIALENPVPIVEETTFENAAMTDSSVSESQSTVANQSQQTLQPESNTIIKEEKASRSPENAQPQPKSQPIQDPQKDSIKQVSDAPKGLQVPSPPASSNETSTTSKPVRLGINTATTTDPNASAPATAGAQDSAVDSLFDILDNDESNNGNAGDLNFDGMDFAFDSTTDNQDQTQTQTQTQTTEFDLSTFGTNSQDFSMPNLDTSANTNSGSKTNPSQNKEVDGIFGDISGTAGSDGMDLDLNLGADDSLFNDIFFDDDLSAGGGTVDMEHGNFDSAFFGLDD</sequence>
<dbReference type="AlphaFoldDB" id="A0A8H4R769"/>
<dbReference type="EMBL" id="JAAMPI010001743">
    <property type="protein sequence ID" value="KAF4624188.1"/>
    <property type="molecule type" value="Genomic_DNA"/>
</dbReference>
<keyword evidence="3" id="KW-1185">Reference proteome</keyword>
<organism evidence="2 3">
    <name type="scientific">Cudoniella acicularis</name>
    <dbReference type="NCBI Taxonomy" id="354080"/>
    <lineage>
        <taxon>Eukaryota</taxon>
        <taxon>Fungi</taxon>
        <taxon>Dikarya</taxon>
        <taxon>Ascomycota</taxon>
        <taxon>Pezizomycotina</taxon>
        <taxon>Leotiomycetes</taxon>
        <taxon>Helotiales</taxon>
        <taxon>Tricladiaceae</taxon>
        <taxon>Cudoniella</taxon>
    </lineage>
</organism>
<feature type="compositionally biased region" description="Polar residues" evidence="1">
    <location>
        <begin position="271"/>
        <end position="306"/>
    </location>
</feature>
<feature type="region of interest" description="Disordered" evidence="1">
    <location>
        <begin position="253"/>
        <end position="309"/>
    </location>
</feature>
<feature type="region of interest" description="Disordered" evidence="1">
    <location>
        <begin position="108"/>
        <end position="218"/>
    </location>
</feature>
<evidence type="ECO:0000313" key="3">
    <source>
        <dbReference type="Proteomes" id="UP000566819"/>
    </source>
</evidence>
<feature type="compositionally biased region" description="Polar residues" evidence="1">
    <location>
        <begin position="109"/>
        <end position="136"/>
    </location>
</feature>
<accession>A0A8H4R769</accession>